<dbReference type="AlphaFoldDB" id="A0A086JLH8"/>
<comment type="caution">
    <text evidence="2">The sequence shown here is derived from an EMBL/GenBank/DDBJ whole genome shotgun (WGS) entry which is preliminary data.</text>
</comment>
<accession>A0A086JLH8</accession>
<dbReference type="Proteomes" id="UP000028837">
    <property type="component" value="Unassembled WGS sequence"/>
</dbReference>
<dbReference type="VEuPathDB" id="ToxoDB:TGDOM2_243220"/>
<gene>
    <name evidence="2" type="ORF">TGDOM2_243220</name>
</gene>
<evidence type="ECO:0000313" key="2">
    <source>
        <dbReference type="EMBL" id="KFG32996.1"/>
    </source>
</evidence>
<sequence>MSIVERKRKGDFTRQQGQLGRGHRRLCTVLLKGILSPKKRKGYLFNFSDGFTQRKDQPEKLYPVGEATVRTLSDSNASTFLWLVSRGAMPRIGGARRPAFESPEKSERQRKKSKQTVKQRETSPAITDSRKQKYHLEDSHCCIFKMGPLSAPRDEQKNGTYG</sequence>
<protein>
    <submittedName>
        <fullName evidence="2">Uncharacterized protein</fullName>
    </submittedName>
</protein>
<evidence type="ECO:0000256" key="1">
    <source>
        <dbReference type="SAM" id="MobiDB-lite"/>
    </source>
</evidence>
<dbReference type="EMBL" id="AHZU02001370">
    <property type="protein sequence ID" value="KFG32996.1"/>
    <property type="molecule type" value="Genomic_DNA"/>
</dbReference>
<reference evidence="2 3" key="1">
    <citation type="submission" date="2014-02" db="EMBL/GenBank/DDBJ databases">
        <authorList>
            <person name="Sibley D."/>
            <person name="Venepally P."/>
            <person name="Karamycheva S."/>
            <person name="Hadjithomas M."/>
            <person name="Khan A."/>
            <person name="Brunk B."/>
            <person name="Roos D."/>
            <person name="Caler E."/>
            <person name="Lorenzi H."/>
        </authorList>
    </citation>
    <scope>NUCLEOTIDE SEQUENCE [LARGE SCALE GENOMIC DNA]</scope>
    <source>
        <strain evidence="2 3">GAB2-2007-GAL-DOM2</strain>
    </source>
</reference>
<name>A0A086JLH8_TOXGO</name>
<feature type="compositionally biased region" description="Basic residues" evidence="1">
    <location>
        <begin position="108"/>
        <end position="117"/>
    </location>
</feature>
<feature type="compositionally biased region" description="Basic and acidic residues" evidence="1">
    <location>
        <begin position="98"/>
        <end position="107"/>
    </location>
</feature>
<organism evidence="2 3">
    <name type="scientific">Toxoplasma gondii GAB2-2007-GAL-DOM2</name>
    <dbReference type="NCBI Taxonomy" id="1130820"/>
    <lineage>
        <taxon>Eukaryota</taxon>
        <taxon>Sar</taxon>
        <taxon>Alveolata</taxon>
        <taxon>Apicomplexa</taxon>
        <taxon>Conoidasida</taxon>
        <taxon>Coccidia</taxon>
        <taxon>Eucoccidiorida</taxon>
        <taxon>Eimeriorina</taxon>
        <taxon>Sarcocystidae</taxon>
        <taxon>Toxoplasma</taxon>
    </lineage>
</organism>
<feature type="region of interest" description="Disordered" evidence="1">
    <location>
        <begin position="92"/>
        <end position="133"/>
    </location>
</feature>
<proteinExistence type="predicted"/>
<evidence type="ECO:0000313" key="3">
    <source>
        <dbReference type="Proteomes" id="UP000028837"/>
    </source>
</evidence>